<dbReference type="Proteomes" id="UP000094008">
    <property type="component" value="Unassembled WGS sequence"/>
</dbReference>
<dbReference type="PANTHER" id="PTHR43727">
    <property type="entry name" value="DIAMINOPIMELATE DECARBOXYLASE"/>
    <property type="match status" value="1"/>
</dbReference>
<evidence type="ECO:0000256" key="6">
    <source>
        <dbReference type="ARBA" id="ARBA00023239"/>
    </source>
</evidence>
<dbReference type="EC" id="4.1.1.20" evidence="10 12"/>
<dbReference type="InterPro" id="IPR022644">
    <property type="entry name" value="De-COase2_N"/>
</dbReference>
<dbReference type="InterPro" id="IPR000183">
    <property type="entry name" value="Orn/DAP/Arg_de-COase"/>
</dbReference>
<evidence type="ECO:0000313" key="19">
    <source>
        <dbReference type="Proteomes" id="UP000094008"/>
    </source>
</evidence>
<keyword evidence="4 12" id="KW-0663">Pyridoxal phosphate</keyword>
<evidence type="ECO:0000256" key="1">
    <source>
        <dbReference type="ARBA" id="ARBA00001933"/>
    </source>
</evidence>
<dbReference type="RefSeq" id="WP_064880114.1">
    <property type="nucleotide sequence ID" value="NZ_LZSY01000049.1"/>
</dbReference>
<evidence type="ECO:0000256" key="15">
    <source>
        <dbReference type="SAM" id="MobiDB-lite"/>
    </source>
</evidence>
<evidence type="ECO:0000256" key="2">
    <source>
        <dbReference type="ARBA" id="ARBA00022605"/>
    </source>
</evidence>
<dbReference type="GO" id="GO:0008836">
    <property type="term" value="F:diaminopimelate decarboxylase activity"/>
    <property type="evidence" value="ECO:0007669"/>
    <property type="project" value="UniProtKB-UniRule"/>
</dbReference>
<dbReference type="FunFam" id="3.20.20.10:FF:000003">
    <property type="entry name" value="Diaminopimelate decarboxylase"/>
    <property type="match status" value="1"/>
</dbReference>
<dbReference type="InterPro" id="IPR022643">
    <property type="entry name" value="De-COase2_C"/>
</dbReference>
<sequence>MNAHPAGPRHAEEIHHAGAPVKPQSPDEILLLAPNVWPRNLVRGEDGVVSIAGIPVTDLAAEYGTPLFVIDEDDFRSRCRDIAAAFGGGDYVHYAAKAFLCSEIARWVNQEGLSLDVATGGELAVALHADFPPERITLHGNNKSVAELTAAVKAGVGHVVVDSLIEIERLDRVAGDAGIVQDVLVRVTPGVEAHTHEFISTAHEDQKFGLSLASGAAMEAVRKVFATDNLRLVGLHCHVGSQIFDVAGFEVAAHRVIGLLRDVVSEFGVEKTSQMSVIDLGGGLGISYVPQDDPPPMRELADKLLAIVRSESAAVGLPTPKLVVEPGRAIAGPGTVTLYEVGTVKDVAISATAQRRYVSVDGGMSDNIRPALYDAEYDARLVSRTSDAAATLARIVGKHCETGDIVVRDTWVSDDIAPGDLLAVAATGAYCYSMSSRYNLLCRPAVVAVKDGKSRLVLRRETVDDLLSLEVSGQ</sequence>
<dbReference type="GO" id="GO:0030170">
    <property type="term" value="F:pyridoxal phosphate binding"/>
    <property type="evidence" value="ECO:0007669"/>
    <property type="project" value="UniProtKB-UniRule"/>
</dbReference>
<comment type="function">
    <text evidence="12">Specifically catalyzes the decarboxylation of meso-diaminopimelate (meso-DAP) to L-lysine.</text>
</comment>
<protein>
    <recommendedName>
        <fullName evidence="11 12">Diaminopimelate decarboxylase</fullName>
        <shortName evidence="12">DAP decarboxylase</shortName>
        <shortName evidence="12">DAPDC</shortName>
        <ecNumber evidence="10 12">4.1.1.20</ecNumber>
    </recommendedName>
</protein>
<dbReference type="Gene3D" id="3.20.20.10">
    <property type="entry name" value="Alanine racemase"/>
    <property type="match status" value="1"/>
</dbReference>
<gene>
    <name evidence="12" type="primary">lysA</name>
    <name evidence="18" type="ORF">A5779_19170</name>
</gene>
<dbReference type="UniPathway" id="UPA00034">
    <property type="reaction ID" value="UER00027"/>
</dbReference>
<feature type="binding site" evidence="12">
    <location>
        <position position="283"/>
    </location>
    <ligand>
        <name>pyridoxal 5'-phosphate</name>
        <dbReference type="ChEBI" id="CHEBI:597326"/>
    </ligand>
</feature>
<dbReference type="GO" id="GO:0009089">
    <property type="term" value="P:lysine biosynthetic process via diaminopimelate"/>
    <property type="evidence" value="ECO:0007669"/>
    <property type="project" value="UniProtKB-UniRule"/>
</dbReference>
<feature type="binding site" evidence="12">
    <location>
        <position position="328"/>
    </location>
    <ligand>
        <name>substrate</name>
    </ligand>
</feature>
<feature type="binding site" evidence="12">
    <location>
        <position position="430"/>
    </location>
    <ligand>
        <name>pyridoxal 5'-phosphate</name>
        <dbReference type="ChEBI" id="CHEBI:597326"/>
    </ligand>
</feature>
<keyword evidence="2 12" id="KW-0028">Amino-acid biosynthesis</keyword>
<dbReference type="AlphaFoldDB" id="A0A1A0WC73"/>
<accession>A0A1A0WC73</accession>
<dbReference type="InterPro" id="IPR029066">
    <property type="entry name" value="PLP-binding_barrel"/>
</dbReference>
<comment type="pathway">
    <text evidence="8 12 14">Amino-acid biosynthesis; L-lysine biosynthesis via DAP pathway; L-lysine from DL-2,6-diaminopimelate: step 1/1.</text>
</comment>
<comment type="caution">
    <text evidence="18">The sequence shown here is derived from an EMBL/GenBank/DDBJ whole genome shotgun (WGS) entry which is preliminary data.</text>
</comment>
<dbReference type="PANTHER" id="PTHR43727:SF2">
    <property type="entry name" value="GROUP IV DECARBOXYLASE"/>
    <property type="match status" value="1"/>
</dbReference>
<dbReference type="PROSITE" id="PS00879">
    <property type="entry name" value="ODR_DC_2_2"/>
    <property type="match status" value="1"/>
</dbReference>
<comment type="cofactor">
    <cofactor evidence="1 12 13 14">
        <name>pyridoxal 5'-phosphate</name>
        <dbReference type="ChEBI" id="CHEBI:597326"/>
    </cofactor>
</comment>
<dbReference type="PROSITE" id="PS00878">
    <property type="entry name" value="ODR_DC_2_1"/>
    <property type="match status" value="1"/>
</dbReference>
<feature type="binding site" evidence="12">
    <location>
        <position position="369"/>
    </location>
    <ligand>
        <name>substrate</name>
    </ligand>
</feature>
<evidence type="ECO:0000256" key="13">
    <source>
        <dbReference type="PIRSR" id="PIRSR600183-50"/>
    </source>
</evidence>
<dbReference type="Gene3D" id="2.40.37.10">
    <property type="entry name" value="Lyase, Ornithine Decarboxylase, Chain A, domain 1"/>
    <property type="match status" value="1"/>
</dbReference>
<reference evidence="19" key="1">
    <citation type="submission" date="2016-06" db="EMBL/GenBank/DDBJ databases">
        <authorList>
            <person name="Sutton G."/>
            <person name="Brinkac L."/>
            <person name="Sanka R."/>
            <person name="Adams M."/>
            <person name="Lau E."/>
            <person name="Mehaffy C."/>
            <person name="Tameris M."/>
            <person name="Hatherill M."/>
            <person name="Hanekom W."/>
            <person name="Mahomed H."/>
            <person name="Mcshane H."/>
        </authorList>
    </citation>
    <scope>NUCLEOTIDE SEQUENCE [LARGE SCALE GENOMIC DNA]</scope>
    <source>
        <strain evidence="19">852002-10433_SCH5171157</strain>
    </source>
</reference>
<dbReference type="CDD" id="cd06828">
    <property type="entry name" value="PLPDE_III_DapDC"/>
    <property type="match status" value="1"/>
</dbReference>
<dbReference type="OrthoDB" id="9802241at2"/>
<evidence type="ECO:0000256" key="10">
    <source>
        <dbReference type="ARBA" id="ARBA00066427"/>
    </source>
</evidence>
<evidence type="ECO:0000256" key="9">
    <source>
        <dbReference type="ARBA" id="ARBA00060983"/>
    </source>
</evidence>
<feature type="modified residue" description="N6-(pyridoxal phosphate)lysine" evidence="12 13">
    <location>
        <position position="97"/>
    </location>
</feature>
<dbReference type="EMBL" id="LZSY01000049">
    <property type="protein sequence ID" value="OBB94707.1"/>
    <property type="molecule type" value="Genomic_DNA"/>
</dbReference>
<evidence type="ECO:0000256" key="5">
    <source>
        <dbReference type="ARBA" id="ARBA00023154"/>
    </source>
</evidence>
<dbReference type="PRINTS" id="PR01179">
    <property type="entry name" value="ODADCRBXLASE"/>
</dbReference>
<evidence type="ECO:0000256" key="3">
    <source>
        <dbReference type="ARBA" id="ARBA00022793"/>
    </source>
</evidence>
<evidence type="ECO:0000259" key="16">
    <source>
        <dbReference type="Pfam" id="PF00278"/>
    </source>
</evidence>
<dbReference type="SUPFAM" id="SSF50621">
    <property type="entry name" value="Alanine racemase C-terminal domain-like"/>
    <property type="match status" value="1"/>
</dbReference>
<evidence type="ECO:0000313" key="18">
    <source>
        <dbReference type="EMBL" id="OBB94707.1"/>
    </source>
</evidence>
<evidence type="ECO:0000256" key="11">
    <source>
        <dbReference type="ARBA" id="ARBA00074972"/>
    </source>
</evidence>
<feature type="binding site" evidence="12">
    <location>
        <position position="430"/>
    </location>
    <ligand>
        <name>substrate</name>
    </ligand>
</feature>
<feature type="active site" description="Proton donor" evidence="13">
    <location>
        <position position="400"/>
    </location>
</feature>
<feature type="domain" description="Orn/DAP/Arg decarboxylase 2 C-terminal" evidence="16">
    <location>
        <begin position="338"/>
        <end position="428"/>
    </location>
</feature>
<keyword evidence="5 12" id="KW-0457">Lysine biosynthesis</keyword>
<dbReference type="InterPro" id="IPR022657">
    <property type="entry name" value="De-COase2_CS"/>
</dbReference>
<dbReference type="NCBIfam" id="TIGR01048">
    <property type="entry name" value="lysA"/>
    <property type="match status" value="1"/>
</dbReference>
<evidence type="ECO:0000256" key="14">
    <source>
        <dbReference type="RuleBase" id="RU003738"/>
    </source>
</evidence>
<feature type="region of interest" description="Disordered" evidence="15">
    <location>
        <begin position="1"/>
        <end position="23"/>
    </location>
</feature>
<dbReference type="PRINTS" id="PR01181">
    <property type="entry name" value="DAPDCRBXLASE"/>
</dbReference>
<feature type="binding site" evidence="12">
    <location>
        <position position="373"/>
    </location>
    <ligand>
        <name>substrate</name>
    </ligand>
</feature>
<keyword evidence="3 12" id="KW-0210">Decarboxylase</keyword>
<evidence type="ECO:0000259" key="17">
    <source>
        <dbReference type="Pfam" id="PF02784"/>
    </source>
</evidence>
<comment type="similarity">
    <text evidence="9 12">Belongs to the Orn/Lys/Arg decarboxylase class-II family. LysA subfamily.</text>
</comment>
<name>A0A1A0WC73_MYCPR</name>
<feature type="domain" description="Orn/DAP/Arg decarboxylase 2 N-terminal" evidence="17">
    <location>
        <begin position="73"/>
        <end position="331"/>
    </location>
</feature>
<evidence type="ECO:0000256" key="7">
    <source>
        <dbReference type="ARBA" id="ARBA00050464"/>
    </source>
</evidence>
<dbReference type="Pfam" id="PF02784">
    <property type="entry name" value="Orn_Arg_deC_N"/>
    <property type="match status" value="1"/>
</dbReference>
<dbReference type="Pfam" id="PF00278">
    <property type="entry name" value="Orn_DAP_Arg_deC"/>
    <property type="match status" value="1"/>
</dbReference>
<proteinExistence type="inferred from homology"/>
<dbReference type="SUPFAM" id="SSF51419">
    <property type="entry name" value="PLP-binding barrel"/>
    <property type="match status" value="1"/>
</dbReference>
<evidence type="ECO:0000256" key="12">
    <source>
        <dbReference type="HAMAP-Rule" id="MF_02120"/>
    </source>
</evidence>
<feature type="binding site" evidence="12">
    <location>
        <begin position="325"/>
        <end position="328"/>
    </location>
    <ligand>
        <name>pyridoxal 5'-phosphate</name>
        <dbReference type="ChEBI" id="CHEBI:597326"/>
    </ligand>
</feature>
<feature type="binding site" evidence="12">
    <location>
        <position position="401"/>
    </location>
    <ligand>
        <name>substrate</name>
    </ligand>
</feature>
<organism evidence="18 19">
    <name type="scientific">Mycolicibacterium peregrinum</name>
    <name type="common">Mycobacterium peregrinum</name>
    <dbReference type="NCBI Taxonomy" id="43304"/>
    <lineage>
        <taxon>Bacteria</taxon>
        <taxon>Bacillati</taxon>
        <taxon>Actinomycetota</taxon>
        <taxon>Actinomycetes</taxon>
        <taxon>Mycobacteriales</taxon>
        <taxon>Mycobacteriaceae</taxon>
        <taxon>Mycolicibacterium</taxon>
    </lineage>
</organism>
<dbReference type="FunFam" id="2.40.37.10:FF:000003">
    <property type="entry name" value="Diaminopimelate decarboxylase"/>
    <property type="match status" value="1"/>
</dbReference>
<evidence type="ECO:0000256" key="8">
    <source>
        <dbReference type="ARBA" id="ARBA00060643"/>
    </source>
</evidence>
<dbReference type="InterPro" id="IPR002986">
    <property type="entry name" value="DAP_deCOOHase_LysA"/>
</dbReference>
<evidence type="ECO:0000256" key="4">
    <source>
        <dbReference type="ARBA" id="ARBA00022898"/>
    </source>
</evidence>
<keyword evidence="6 12" id="KW-0456">Lyase</keyword>
<dbReference type="InterPro" id="IPR022653">
    <property type="entry name" value="De-COase2_pyr-phos_BS"/>
</dbReference>
<dbReference type="HAMAP" id="MF_02120">
    <property type="entry name" value="LysA"/>
    <property type="match status" value="1"/>
</dbReference>
<comment type="subunit">
    <text evidence="12">Homodimer.</text>
</comment>
<comment type="catalytic activity">
    <reaction evidence="7 12 14">
        <text>meso-2,6-diaminopimelate + H(+) = L-lysine + CO2</text>
        <dbReference type="Rhea" id="RHEA:15101"/>
        <dbReference type="ChEBI" id="CHEBI:15378"/>
        <dbReference type="ChEBI" id="CHEBI:16526"/>
        <dbReference type="ChEBI" id="CHEBI:32551"/>
        <dbReference type="ChEBI" id="CHEBI:57791"/>
        <dbReference type="EC" id="4.1.1.20"/>
    </reaction>
</comment>
<dbReference type="InterPro" id="IPR009006">
    <property type="entry name" value="Ala_racemase/Decarboxylase_C"/>
</dbReference>